<proteinExistence type="predicted"/>
<protein>
    <recommendedName>
        <fullName evidence="1">Abortive phage infection protein C-terminal domain-containing protein</fullName>
    </recommendedName>
</protein>
<reference evidence="2 3" key="1">
    <citation type="submission" date="2019-08" db="EMBL/GenBank/DDBJ databases">
        <title>In-depth cultivation of the pig gut microbiome towards novel bacterial diversity and tailored functional studies.</title>
        <authorList>
            <person name="Wylensek D."/>
            <person name="Hitch T.C.A."/>
            <person name="Clavel T."/>
        </authorList>
    </citation>
    <scope>NUCLEOTIDE SEQUENCE [LARGE SCALE GENOMIC DNA]</scope>
    <source>
        <strain evidence="2 3">BL-389-WT-3D</strain>
    </source>
</reference>
<comment type="caution">
    <text evidence="2">The sequence shown here is derived from an EMBL/GenBank/DDBJ whole genome shotgun (WGS) entry which is preliminary data.</text>
</comment>
<organism evidence="2 3">
    <name type="scientific">Clostridium scindens (strain JCM 10418 / VPI 12708)</name>
    <dbReference type="NCBI Taxonomy" id="29347"/>
    <lineage>
        <taxon>Bacteria</taxon>
        <taxon>Bacillati</taxon>
        <taxon>Bacillota</taxon>
        <taxon>Clostridia</taxon>
        <taxon>Lachnospirales</taxon>
        <taxon>Lachnospiraceae</taxon>
    </lineage>
</organism>
<feature type="domain" description="Abortive phage infection protein C-terminal" evidence="1">
    <location>
        <begin position="2"/>
        <end position="50"/>
    </location>
</feature>
<evidence type="ECO:0000313" key="3">
    <source>
        <dbReference type="Proteomes" id="UP000462363"/>
    </source>
</evidence>
<dbReference type="Proteomes" id="UP000462363">
    <property type="component" value="Unassembled WGS sequence"/>
</dbReference>
<dbReference type="EMBL" id="VUMB01000038">
    <property type="protein sequence ID" value="MSS41520.1"/>
    <property type="molecule type" value="Genomic_DNA"/>
</dbReference>
<gene>
    <name evidence="2" type="ORF">FYJ37_14545</name>
</gene>
<dbReference type="AlphaFoldDB" id="A0A844FA06"/>
<sequence>MDTVQEQPEKFWAYNNGLTALVNDYEIDNDNITKVHGITIINGTQLTGTIGVVERLKEDFLVPI</sequence>
<evidence type="ECO:0000259" key="1">
    <source>
        <dbReference type="Pfam" id="PF10592"/>
    </source>
</evidence>
<dbReference type="Pfam" id="PF10592">
    <property type="entry name" value="AIPR"/>
    <property type="match status" value="1"/>
</dbReference>
<name>A0A844FA06_CLOSV</name>
<evidence type="ECO:0000313" key="2">
    <source>
        <dbReference type="EMBL" id="MSS41520.1"/>
    </source>
</evidence>
<dbReference type="InterPro" id="IPR018891">
    <property type="entry name" value="AIPR_C"/>
</dbReference>
<accession>A0A844FA06</accession>